<accession>A0ABT5GFJ6</accession>
<feature type="transmembrane region" description="Helical" evidence="8">
    <location>
        <begin position="49"/>
        <end position="69"/>
    </location>
</feature>
<dbReference type="InterPro" id="IPR002549">
    <property type="entry name" value="AI-2E-like"/>
</dbReference>
<reference evidence="9 10" key="1">
    <citation type="submission" date="2022-11" db="EMBL/GenBank/DDBJ databases">
        <title>Anaerobic phenanthrene biodegradation by a DNRA strain PheN6.</title>
        <authorList>
            <person name="Zhang Z."/>
        </authorList>
    </citation>
    <scope>NUCLEOTIDE SEQUENCE [LARGE SCALE GENOMIC DNA]</scope>
    <source>
        <strain evidence="9 10">PheN6</strain>
    </source>
</reference>
<feature type="transmembrane region" description="Helical" evidence="8">
    <location>
        <begin position="155"/>
        <end position="180"/>
    </location>
</feature>
<keyword evidence="4" id="KW-1003">Cell membrane</keyword>
<comment type="similarity">
    <text evidence="2">Belongs to the autoinducer-2 exporter (AI-2E) (TC 2.A.86) family.</text>
</comment>
<evidence type="ECO:0000256" key="7">
    <source>
        <dbReference type="ARBA" id="ARBA00023136"/>
    </source>
</evidence>
<keyword evidence="5 8" id="KW-0812">Transmembrane</keyword>
<feature type="transmembrane region" description="Helical" evidence="8">
    <location>
        <begin position="21"/>
        <end position="43"/>
    </location>
</feature>
<comment type="caution">
    <text evidence="9">The sequence shown here is derived from an EMBL/GenBank/DDBJ whole genome shotgun (WGS) entry which is preliminary data.</text>
</comment>
<evidence type="ECO:0000256" key="4">
    <source>
        <dbReference type="ARBA" id="ARBA00022475"/>
    </source>
</evidence>
<evidence type="ECO:0000256" key="2">
    <source>
        <dbReference type="ARBA" id="ARBA00009773"/>
    </source>
</evidence>
<feature type="transmembrane region" description="Helical" evidence="8">
    <location>
        <begin position="81"/>
        <end position="99"/>
    </location>
</feature>
<evidence type="ECO:0000313" key="10">
    <source>
        <dbReference type="Proteomes" id="UP001150259"/>
    </source>
</evidence>
<dbReference type="RefSeq" id="WP_272461606.1">
    <property type="nucleotide sequence ID" value="NZ_JAPFQL010000023.1"/>
</dbReference>
<dbReference type="EMBL" id="JAPFQL010000023">
    <property type="protein sequence ID" value="MDC5697033.1"/>
    <property type="molecule type" value="Genomic_DNA"/>
</dbReference>
<proteinExistence type="inferred from homology"/>
<protein>
    <submittedName>
        <fullName evidence="9">AI-2E family transporter</fullName>
    </submittedName>
</protein>
<keyword evidence="6 8" id="KW-1133">Transmembrane helix</keyword>
<sequence>MNLPQHPAADAGPWHDRLGRAAIRSLQVLAVLTLLVIAVWVGVQLRLVVVPLLIAVLIAAAASPIVAWLNRRGLPRAPSVWATLLTGFAIFGGLIWAVARAAQDQWSELADGASKGVQELERFLAQSPLGLDRKRIEELWAQASEFLAGPRGQGVITGATLVVEILAGIFLGLVLLYFLLKDGERIWTFLRRELLPERHAHRFDRVAEEAVSTLGGYVRGTALIALVEATLIGGSVALLGVPLALPIAIVVFIGAFVPLLGATTAGALAALIALVSNGMVAALILVAVVIVVNQLEGDVLAPYVLGKTLSLHPLAVLLALSIGTISAGIIGAILAVPFAAVTWSAITTWRSVEDLEPEDLEPEEL</sequence>
<comment type="subcellular location">
    <subcellularLocation>
        <location evidence="1">Cell membrane</location>
        <topology evidence="1">Multi-pass membrane protein</topology>
    </subcellularLocation>
</comment>
<organism evidence="9 10">
    <name type="scientific">Intrasporangium calvum</name>
    <dbReference type="NCBI Taxonomy" id="53358"/>
    <lineage>
        <taxon>Bacteria</taxon>
        <taxon>Bacillati</taxon>
        <taxon>Actinomycetota</taxon>
        <taxon>Actinomycetes</taxon>
        <taxon>Micrococcales</taxon>
        <taxon>Intrasporangiaceae</taxon>
        <taxon>Intrasporangium</taxon>
    </lineage>
</organism>
<dbReference type="PANTHER" id="PTHR21716">
    <property type="entry name" value="TRANSMEMBRANE PROTEIN"/>
    <property type="match status" value="1"/>
</dbReference>
<feature type="transmembrane region" description="Helical" evidence="8">
    <location>
        <begin position="278"/>
        <end position="295"/>
    </location>
</feature>
<evidence type="ECO:0000256" key="3">
    <source>
        <dbReference type="ARBA" id="ARBA00022448"/>
    </source>
</evidence>
<gene>
    <name evidence="9" type="ORF">OO014_07155</name>
</gene>
<feature type="transmembrane region" description="Helical" evidence="8">
    <location>
        <begin position="315"/>
        <end position="341"/>
    </location>
</feature>
<dbReference type="Pfam" id="PF01594">
    <property type="entry name" value="AI-2E_transport"/>
    <property type="match status" value="1"/>
</dbReference>
<keyword evidence="3" id="KW-0813">Transport</keyword>
<dbReference type="PANTHER" id="PTHR21716:SF53">
    <property type="entry name" value="PERMEASE PERM-RELATED"/>
    <property type="match status" value="1"/>
</dbReference>
<name>A0ABT5GFJ6_9MICO</name>
<dbReference type="Proteomes" id="UP001150259">
    <property type="component" value="Unassembled WGS sequence"/>
</dbReference>
<evidence type="ECO:0000256" key="5">
    <source>
        <dbReference type="ARBA" id="ARBA00022692"/>
    </source>
</evidence>
<evidence type="ECO:0000256" key="8">
    <source>
        <dbReference type="SAM" id="Phobius"/>
    </source>
</evidence>
<evidence type="ECO:0000313" key="9">
    <source>
        <dbReference type="EMBL" id="MDC5697033.1"/>
    </source>
</evidence>
<feature type="transmembrane region" description="Helical" evidence="8">
    <location>
        <begin position="222"/>
        <end position="241"/>
    </location>
</feature>
<keyword evidence="10" id="KW-1185">Reference proteome</keyword>
<evidence type="ECO:0000256" key="1">
    <source>
        <dbReference type="ARBA" id="ARBA00004651"/>
    </source>
</evidence>
<feature type="transmembrane region" description="Helical" evidence="8">
    <location>
        <begin position="247"/>
        <end position="271"/>
    </location>
</feature>
<keyword evidence="7 8" id="KW-0472">Membrane</keyword>
<evidence type="ECO:0000256" key="6">
    <source>
        <dbReference type="ARBA" id="ARBA00022989"/>
    </source>
</evidence>